<gene>
    <name evidence="5" type="ORF">G1C95_0794</name>
</gene>
<sequence length="553" mass="60715">MSRPIVLTLSHLSYTYPDAPTPLFEDVSATFPIGWSAIIGDNGIGKTTLMRLAIGTLRPDSGTISPAPESLVVAYCPQHIDLPPANLEDFASDWSPEALAVRSALGIDDDWCWRWGSLSGGEAKRLQLACAFTARPDVLVLDEPTNHVDEPTRTAIINAMQSFKGVGLLVSHDVELIDTIAIQCVSFERRHTAGRNITVLKSWPSGWSAAAEQRERQNEYDAKRLQTAKQEMQRLASVKANRFADVQKTLAMRSNGRKIDPKDHDARAAQKGLHDGHVDRAAVKRYRQLDGRLADVRQKAERLTVAAKRYNGDIWLDVSPSHRNELVRLHSGIIRYGSTDVIEVIGGRGDYVQSDTDHFVDAGCAVDPARCARLLTDPDGRWQIEPPESGLSSGLEGLYIPTLSVGPRDHIALIGPNGLGKTTLVDAMLDEIPSDIPVLMIAQNTTADDAKAALARLSKLQTVDQSRVLAAYAQLNADPDRLLFGEAPSPGELRKLLLCLGLAAKPSPQFIIMDEPTNHLDLESKQSLARVLKDCPIAWLIVTHDHWFLDKCL</sequence>
<dbReference type="RefSeq" id="WP_205832699.1">
    <property type="nucleotide sequence ID" value="NZ_JAAIII010000002.1"/>
</dbReference>
<reference evidence="5 6" key="1">
    <citation type="submission" date="2020-02" db="EMBL/GenBank/DDBJ databases">
        <title>Characterization of phylogenetic diversity of novel bifidobacterial species isolated in Czech ZOOs.</title>
        <authorList>
            <person name="Lugli G.A."/>
            <person name="Vera N.B."/>
            <person name="Ventura M."/>
        </authorList>
    </citation>
    <scope>NUCLEOTIDE SEQUENCE [LARGE SCALE GENOMIC DNA]</scope>
    <source>
        <strain evidence="5 6">DSM 109957</strain>
    </source>
</reference>
<dbReference type="GO" id="GO:0016887">
    <property type="term" value="F:ATP hydrolysis activity"/>
    <property type="evidence" value="ECO:0007669"/>
    <property type="project" value="InterPro"/>
</dbReference>
<dbReference type="Gene3D" id="3.40.50.300">
    <property type="entry name" value="P-loop containing nucleotide triphosphate hydrolases"/>
    <property type="match status" value="2"/>
</dbReference>
<dbReference type="InterPro" id="IPR027417">
    <property type="entry name" value="P-loop_NTPase"/>
</dbReference>
<proteinExistence type="predicted"/>
<keyword evidence="3" id="KW-0067">ATP-binding</keyword>
<dbReference type="CDD" id="cd03221">
    <property type="entry name" value="ABCF_EF-3"/>
    <property type="match status" value="1"/>
</dbReference>
<organism evidence="5 6">
    <name type="scientific">Bifidobacterium oedipodis</name>
    <dbReference type="NCBI Taxonomy" id="2675322"/>
    <lineage>
        <taxon>Bacteria</taxon>
        <taxon>Bacillati</taxon>
        <taxon>Actinomycetota</taxon>
        <taxon>Actinomycetes</taxon>
        <taxon>Bifidobacteriales</taxon>
        <taxon>Bifidobacteriaceae</taxon>
        <taxon>Bifidobacterium</taxon>
    </lineage>
</organism>
<evidence type="ECO:0000313" key="6">
    <source>
        <dbReference type="Proteomes" id="UP000532194"/>
    </source>
</evidence>
<dbReference type="Proteomes" id="UP000532194">
    <property type="component" value="Unassembled WGS sequence"/>
</dbReference>
<dbReference type="Pfam" id="PF00005">
    <property type="entry name" value="ABC_tran"/>
    <property type="match status" value="1"/>
</dbReference>
<dbReference type="AlphaFoldDB" id="A0A7Y0ENP3"/>
<evidence type="ECO:0000313" key="5">
    <source>
        <dbReference type="EMBL" id="NMM93609.1"/>
    </source>
</evidence>
<evidence type="ECO:0000256" key="3">
    <source>
        <dbReference type="ARBA" id="ARBA00022840"/>
    </source>
</evidence>
<dbReference type="SUPFAM" id="SSF52540">
    <property type="entry name" value="P-loop containing nucleoside triphosphate hydrolases"/>
    <property type="match status" value="2"/>
</dbReference>
<evidence type="ECO:0000259" key="4">
    <source>
        <dbReference type="PROSITE" id="PS50893"/>
    </source>
</evidence>
<evidence type="ECO:0000256" key="1">
    <source>
        <dbReference type="ARBA" id="ARBA00022737"/>
    </source>
</evidence>
<keyword evidence="6" id="KW-1185">Reference proteome</keyword>
<dbReference type="PROSITE" id="PS00211">
    <property type="entry name" value="ABC_TRANSPORTER_1"/>
    <property type="match status" value="1"/>
</dbReference>
<dbReference type="GO" id="GO:0005524">
    <property type="term" value="F:ATP binding"/>
    <property type="evidence" value="ECO:0007669"/>
    <property type="project" value="UniProtKB-KW"/>
</dbReference>
<feature type="domain" description="ABC transporter" evidence="4">
    <location>
        <begin position="7"/>
        <end position="227"/>
    </location>
</feature>
<dbReference type="InterPro" id="IPR050611">
    <property type="entry name" value="ABCF"/>
</dbReference>
<accession>A0A7Y0ENP3</accession>
<protein>
    <submittedName>
        <fullName evidence="5">ABC transporter</fullName>
    </submittedName>
</protein>
<dbReference type="InterPro" id="IPR003439">
    <property type="entry name" value="ABC_transporter-like_ATP-bd"/>
</dbReference>
<keyword evidence="1" id="KW-0677">Repeat</keyword>
<dbReference type="PANTHER" id="PTHR19211">
    <property type="entry name" value="ATP-BINDING TRANSPORT PROTEIN-RELATED"/>
    <property type="match status" value="1"/>
</dbReference>
<dbReference type="InterPro" id="IPR003593">
    <property type="entry name" value="AAA+_ATPase"/>
</dbReference>
<evidence type="ECO:0000256" key="2">
    <source>
        <dbReference type="ARBA" id="ARBA00022741"/>
    </source>
</evidence>
<dbReference type="InterPro" id="IPR017871">
    <property type="entry name" value="ABC_transporter-like_CS"/>
</dbReference>
<dbReference type="EMBL" id="JAAIII010000002">
    <property type="protein sequence ID" value="NMM93609.1"/>
    <property type="molecule type" value="Genomic_DNA"/>
</dbReference>
<keyword evidence="2" id="KW-0547">Nucleotide-binding</keyword>
<dbReference type="PANTHER" id="PTHR19211:SF14">
    <property type="entry name" value="ATP-BINDING CASSETTE SUB-FAMILY F MEMBER 1"/>
    <property type="match status" value="1"/>
</dbReference>
<comment type="caution">
    <text evidence="5">The sequence shown here is derived from an EMBL/GenBank/DDBJ whole genome shotgun (WGS) entry which is preliminary data.</text>
</comment>
<name>A0A7Y0ENP3_9BIFI</name>
<dbReference type="SMART" id="SM00382">
    <property type="entry name" value="AAA"/>
    <property type="match status" value="2"/>
</dbReference>
<dbReference type="PROSITE" id="PS50893">
    <property type="entry name" value="ABC_TRANSPORTER_2"/>
    <property type="match status" value="1"/>
</dbReference>